<keyword evidence="2" id="KW-1185">Reference proteome</keyword>
<evidence type="ECO:0000313" key="1">
    <source>
        <dbReference type="EMBL" id="GAB1251035.1"/>
    </source>
</evidence>
<organism evidence="1 2">
    <name type="scientific">Porphyromonas miyakawae</name>
    <dbReference type="NCBI Taxonomy" id="3137470"/>
    <lineage>
        <taxon>Bacteria</taxon>
        <taxon>Pseudomonadati</taxon>
        <taxon>Bacteroidota</taxon>
        <taxon>Bacteroidia</taxon>
        <taxon>Bacteroidales</taxon>
        <taxon>Porphyromonadaceae</taxon>
        <taxon>Porphyromonas</taxon>
    </lineage>
</organism>
<evidence type="ECO:0000313" key="2">
    <source>
        <dbReference type="Proteomes" id="UP001628220"/>
    </source>
</evidence>
<name>A0ABQ0DZY9_9PORP</name>
<dbReference type="RefSeq" id="WP_411914851.1">
    <property type="nucleotide sequence ID" value="NZ_BAAFSF010000001.1"/>
</dbReference>
<gene>
    <name evidence="1" type="ORF">Tsumi_01390</name>
</gene>
<reference evidence="1 2" key="1">
    <citation type="journal article" date="2025" name="Int. J. Syst. Evol. Microbiol.">
        <title>Desulfovibrio falkowii sp. nov., Porphyromonas miyakawae sp. nov., Mediterraneibacter flintii sp. nov. and Owariibacterium komagatae gen. nov., sp. nov., isolated from human faeces.</title>
        <authorList>
            <person name="Hamaguchi T."/>
            <person name="Ohara M."/>
            <person name="Hisatomi A."/>
            <person name="Sekiguchi K."/>
            <person name="Takeda J.I."/>
            <person name="Ueyama J."/>
            <person name="Ito M."/>
            <person name="Nishiwaki H."/>
            <person name="Ogi T."/>
            <person name="Hirayama M."/>
            <person name="Ohkuma M."/>
            <person name="Sakamoto M."/>
            <person name="Ohno K."/>
        </authorList>
    </citation>
    <scope>NUCLEOTIDE SEQUENCE [LARGE SCALE GENOMIC DNA]</scope>
    <source>
        <strain evidence="1 2">13CB11C</strain>
    </source>
</reference>
<dbReference type="EMBL" id="BAAFSF010000001">
    <property type="protein sequence ID" value="GAB1251035.1"/>
    <property type="molecule type" value="Genomic_DNA"/>
</dbReference>
<sequence length="148" mass="16839">MAKKENVFRRFEAEKRKSADEYQEARMRISEDTAYLRGKNLKDITALVVNDGFIEKNSTVYKVLAFLGLNKSSEAKEKNTPSQTKGGRKGLLDRAVNTYERISKSGVPGMVFDIVKPMLIGQGVAMGQRLLLRSLSGLNPFRRRRRKR</sequence>
<comment type="caution">
    <text evidence="1">The sequence shown here is derived from an EMBL/GenBank/DDBJ whole genome shotgun (WGS) entry which is preliminary data.</text>
</comment>
<protein>
    <submittedName>
        <fullName evidence="1">Uncharacterized protein</fullName>
    </submittedName>
</protein>
<accession>A0ABQ0DZY9</accession>
<proteinExistence type="predicted"/>
<dbReference type="Proteomes" id="UP001628220">
    <property type="component" value="Unassembled WGS sequence"/>
</dbReference>